<protein>
    <submittedName>
        <fullName evidence="3">Transmembrane protein</fullName>
    </submittedName>
</protein>
<sequence>MLLIASRHNSGCYTSYVWTTWVVVVQILYALFRWIVYCFDDVENAHFWIAKIQRLCYEFTFYVWMEGNSHSTIFENSTFDAETLKNTYDREVCLWRYVDKQRYD</sequence>
<feature type="transmembrane region" description="Helical" evidence="1">
    <location>
        <begin position="12"/>
        <end position="32"/>
    </location>
</feature>
<name>A0A1I7ZMF2_9BILA</name>
<dbReference type="AlphaFoldDB" id="A0A1I7ZMF2"/>
<evidence type="ECO:0000256" key="1">
    <source>
        <dbReference type="SAM" id="Phobius"/>
    </source>
</evidence>
<keyword evidence="1" id="KW-0812">Transmembrane</keyword>
<proteinExistence type="predicted"/>
<dbReference type="WBParaSite" id="L893_g27641.t1">
    <property type="protein sequence ID" value="L893_g27641.t1"/>
    <property type="gene ID" value="L893_g27641"/>
</dbReference>
<accession>A0A1I7ZMF2</accession>
<keyword evidence="1" id="KW-0472">Membrane</keyword>
<evidence type="ECO:0000313" key="3">
    <source>
        <dbReference type="WBParaSite" id="L893_g27641.t1"/>
    </source>
</evidence>
<evidence type="ECO:0000313" key="2">
    <source>
        <dbReference type="Proteomes" id="UP000095287"/>
    </source>
</evidence>
<keyword evidence="1" id="KW-1133">Transmembrane helix</keyword>
<dbReference type="Proteomes" id="UP000095287">
    <property type="component" value="Unplaced"/>
</dbReference>
<organism evidence="2 3">
    <name type="scientific">Steinernema glaseri</name>
    <dbReference type="NCBI Taxonomy" id="37863"/>
    <lineage>
        <taxon>Eukaryota</taxon>
        <taxon>Metazoa</taxon>
        <taxon>Ecdysozoa</taxon>
        <taxon>Nematoda</taxon>
        <taxon>Chromadorea</taxon>
        <taxon>Rhabditida</taxon>
        <taxon>Tylenchina</taxon>
        <taxon>Panagrolaimomorpha</taxon>
        <taxon>Strongyloidoidea</taxon>
        <taxon>Steinernematidae</taxon>
        <taxon>Steinernema</taxon>
    </lineage>
</organism>
<reference evidence="3" key="1">
    <citation type="submission" date="2016-11" db="UniProtKB">
        <authorList>
            <consortium name="WormBaseParasite"/>
        </authorList>
    </citation>
    <scope>IDENTIFICATION</scope>
</reference>
<keyword evidence="2" id="KW-1185">Reference proteome</keyword>